<evidence type="ECO:0000313" key="8">
    <source>
        <dbReference type="EMBL" id="GFZ99830.1"/>
    </source>
</evidence>
<dbReference type="InterPro" id="IPR035958">
    <property type="entry name" value="SecB-like_sf"/>
</dbReference>
<comment type="similarity">
    <text evidence="1 6">Belongs to the SecB family.</text>
</comment>
<keyword evidence="2 6" id="KW-0813">Transport</keyword>
<protein>
    <recommendedName>
        <fullName evidence="6">Protein-export protein SecB</fullName>
    </recommendedName>
</protein>
<gene>
    <name evidence="6 8" type="primary">secB</name>
    <name evidence="8" type="ORF">GCM10010923_05320</name>
</gene>
<sequence>MADEEGVLTDLDNNDAAPNGADNQPQVSFLSQYIKDLSVENPNAPKSYQLNEQPSVDVQFNIAADKVGDDVTEVSLKAMLTAKAGDTTLYIIDVTYAGLIGIRNLPEEQAHAFTFAEAPRILFPFVRRVVADAVRDTGYPPMLLEPIDFNQLYIQQMQARQNQGEAGGDTPPTPQF</sequence>
<dbReference type="SUPFAM" id="SSF54611">
    <property type="entry name" value="SecB-like"/>
    <property type="match status" value="1"/>
</dbReference>
<evidence type="ECO:0000256" key="1">
    <source>
        <dbReference type="ARBA" id="ARBA00009990"/>
    </source>
</evidence>
<evidence type="ECO:0000256" key="4">
    <source>
        <dbReference type="ARBA" id="ARBA00023010"/>
    </source>
</evidence>
<proteinExistence type="inferred from homology"/>
<dbReference type="PANTHER" id="PTHR36918:SF1">
    <property type="entry name" value="PROTEIN-EXPORT PROTEIN SECB"/>
    <property type="match status" value="1"/>
</dbReference>
<feature type="compositionally biased region" description="Low complexity" evidence="7">
    <location>
        <begin position="10"/>
        <end position="23"/>
    </location>
</feature>
<keyword evidence="5 6" id="KW-0143">Chaperone</keyword>
<keyword evidence="9" id="KW-1185">Reference proteome</keyword>
<comment type="function">
    <text evidence="6">One of the proteins required for the normal export of preproteins out of the cell cytoplasm. It is a molecular chaperone that binds to a subset of precursor proteins, maintaining them in a translocation-competent state. It also specifically binds to its receptor SecA.</text>
</comment>
<feature type="region of interest" description="Disordered" evidence="7">
    <location>
        <begin position="1"/>
        <end position="25"/>
    </location>
</feature>
<dbReference type="InterPro" id="IPR003708">
    <property type="entry name" value="SecB"/>
</dbReference>
<evidence type="ECO:0000256" key="7">
    <source>
        <dbReference type="SAM" id="MobiDB-lite"/>
    </source>
</evidence>
<keyword evidence="4 6" id="KW-0811">Translocation</keyword>
<evidence type="ECO:0000256" key="2">
    <source>
        <dbReference type="ARBA" id="ARBA00022448"/>
    </source>
</evidence>
<name>A0ABQ1F5E2_9SPHN</name>
<dbReference type="EMBL" id="BMID01000001">
    <property type="protein sequence ID" value="GFZ99830.1"/>
    <property type="molecule type" value="Genomic_DNA"/>
</dbReference>
<evidence type="ECO:0000313" key="9">
    <source>
        <dbReference type="Proteomes" id="UP000603317"/>
    </source>
</evidence>
<dbReference type="RefSeq" id="WP_188641232.1">
    <property type="nucleotide sequence ID" value="NZ_BMID01000001.1"/>
</dbReference>
<dbReference type="Pfam" id="PF02556">
    <property type="entry name" value="SecB"/>
    <property type="match status" value="1"/>
</dbReference>
<evidence type="ECO:0000256" key="6">
    <source>
        <dbReference type="HAMAP-Rule" id="MF_00821"/>
    </source>
</evidence>
<evidence type="ECO:0000256" key="5">
    <source>
        <dbReference type="ARBA" id="ARBA00023186"/>
    </source>
</evidence>
<keyword evidence="3 6" id="KW-0653">Protein transport</keyword>
<evidence type="ECO:0000256" key="3">
    <source>
        <dbReference type="ARBA" id="ARBA00022927"/>
    </source>
</evidence>
<dbReference type="Proteomes" id="UP000603317">
    <property type="component" value="Unassembled WGS sequence"/>
</dbReference>
<dbReference type="NCBIfam" id="NF004392">
    <property type="entry name" value="PRK05751.1-3"/>
    <property type="match status" value="1"/>
</dbReference>
<keyword evidence="6" id="KW-0963">Cytoplasm</keyword>
<dbReference type="PANTHER" id="PTHR36918">
    <property type="match status" value="1"/>
</dbReference>
<comment type="caution">
    <text evidence="8">The sequence shown here is derived from an EMBL/GenBank/DDBJ whole genome shotgun (WGS) entry which is preliminary data.</text>
</comment>
<dbReference type="NCBIfam" id="TIGR00809">
    <property type="entry name" value="secB"/>
    <property type="match status" value="1"/>
</dbReference>
<organism evidence="8 9">
    <name type="scientific">Blastomonas marina</name>
    <dbReference type="NCBI Taxonomy" id="1867408"/>
    <lineage>
        <taxon>Bacteria</taxon>
        <taxon>Pseudomonadati</taxon>
        <taxon>Pseudomonadota</taxon>
        <taxon>Alphaproteobacteria</taxon>
        <taxon>Sphingomonadales</taxon>
        <taxon>Sphingomonadaceae</taxon>
        <taxon>Blastomonas</taxon>
    </lineage>
</organism>
<dbReference type="Gene3D" id="3.10.420.10">
    <property type="entry name" value="SecB-like"/>
    <property type="match status" value="1"/>
</dbReference>
<dbReference type="HAMAP" id="MF_00821">
    <property type="entry name" value="SecB"/>
    <property type="match status" value="1"/>
</dbReference>
<comment type="subunit">
    <text evidence="6">Homotetramer, a dimer of dimers. One homotetramer interacts with 1 SecA dimer.</text>
</comment>
<reference evidence="9" key="1">
    <citation type="journal article" date="2019" name="Int. J. Syst. Evol. Microbiol.">
        <title>The Global Catalogue of Microorganisms (GCM) 10K type strain sequencing project: providing services to taxonomists for standard genome sequencing and annotation.</title>
        <authorList>
            <consortium name="The Broad Institute Genomics Platform"/>
            <consortium name="The Broad Institute Genome Sequencing Center for Infectious Disease"/>
            <person name="Wu L."/>
            <person name="Ma J."/>
        </authorList>
    </citation>
    <scope>NUCLEOTIDE SEQUENCE [LARGE SCALE GENOMIC DNA]</scope>
    <source>
        <strain evidence="9">CGMCC 1.15297</strain>
    </source>
</reference>
<comment type="subcellular location">
    <subcellularLocation>
        <location evidence="6">Cytoplasm</location>
    </subcellularLocation>
</comment>
<dbReference type="PRINTS" id="PR01594">
    <property type="entry name" value="SECBCHAPRONE"/>
</dbReference>
<accession>A0ABQ1F5E2</accession>